<comment type="caution">
    <text evidence="1">The sequence shown here is derived from an EMBL/GenBank/DDBJ whole genome shotgun (WGS) entry which is preliminary data.</text>
</comment>
<dbReference type="AlphaFoldDB" id="A0A0Q2LH07"/>
<evidence type="ECO:0000313" key="1">
    <source>
        <dbReference type="EMBL" id="KQH75042.1"/>
    </source>
</evidence>
<evidence type="ECO:0000313" key="2">
    <source>
        <dbReference type="Proteomes" id="UP000051677"/>
    </source>
</evidence>
<dbReference type="EMBL" id="LKTM01000391">
    <property type="protein sequence ID" value="KQH75042.1"/>
    <property type="molecule type" value="Genomic_DNA"/>
</dbReference>
<organism evidence="1 2">
    <name type="scientific">Mycobacterium gordonae</name>
    <dbReference type="NCBI Taxonomy" id="1778"/>
    <lineage>
        <taxon>Bacteria</taxon>
        <taxon>Bacillati</taxon>
        <taxon>Actinomycetota</taxon>
        <taxon>Actinomycetes</taxon>
        <taxon>Mycobacteriales</taxon>
        <taxon>Mycobacteriaceae</taxon>
        <taxon>Mycobacterium</taxon>
    </lineage>
</organism>
<sequence length="85" mass="9332">MSETTCYAIAKVDAAGKPVAYLPYMGENWQPTMSYSLTPHRSKAWRFPVRWAAEETLEVMKATTGDQGLKVIGIDCDGPPLTLAP</sequence>
<gene>
    <name evidence="1" type="ORF">AO501_19395</name>
</gene>
<name>A0A0Q2LH07_MYCGO</name>
<protein>
    <submittedName>
        <fullName evidence="1">Uncharacterized protein</fullName>
    </submittedName>
</protein>
<dbReference type="RefSeq" id="WP_055581984.1">
    <property type="nucleotide sequence ID" value="NZ_LKTM01000391.1"/>
</dbReference>
<reference evidence="1 2" key="1">
    <citation type="submission" date="2015-10" db="EMBL/GenBank/DDBJ databases">
        <title>Mycobacterium gordonae draft genome assembly.</title>
        <authorList>
            <person name="Ustinova V."/>
            <person name="Smirnova T."/>
            <person name="Blagodatskikh K."/>
            <person name="Varlamov D."/>
            <person name="Larionova E."/>
            <person name="Chernousova L."/>
        </authorList>
    </citation>
    <scope>NUCLEOTIDE SEQUENCE [LARGE SCALE GENOMIC DNA]</scope>
    <source>
        <strain evidence="1 2">CTRI 14-8773</strain>
    </source>
</reference>
<proteinExistence type="predicted"/>
<accession>A0A0Q2LH07</accession>
<dbReference type="Proteomes" id="UP000051677">
    <property type="component" value="Unassembled WGS sequence"/>
</dbReference>